<evidence type="ECO:0000313" key="2">
    <source>
        <dbReference type="Proteomes" id="UP000594454"/>
    </source>
</evidence>
<dbReference type="AlphaFoldDB" id="A0A7R8V2X3"/>
<keyword evidence="2" id="KW-1185">Reference proteome</keyword>
<reference evidence="1 2" key="1">
    <citation type="submission" date="2020-11" db="EMBL/GenBank/DDBJ databases">
        <authorList>
            <person name="Wallbank WR R."/>
            <person name="Pardo Diaz C."/>
            <person name="Kozak K."/>
            <person name="Martin S."/>
            <person name="Jiggins C."/>
            <person name="Moest M."/>
            <person name="Warren A I."/>
            <person name="Generalovic N T."/>
            <person name="Byers J.R.P. K."/>
            <person name="Montejo-Kovacevich G."/>
            <person name="Yen C E."/>
        </authorList>
    </citation>
    <scope>NUCLEOTIDE SEQUENCE [LARGE SCALE GENOMIC DNA]</scope>
</reference>
<gene>
    <name evidence="1" type="ORF">HERILL_LOCUS14075</name>
</gene>
<accession>A0A7R8V2X3</accession>
<dbReference type="InParanoid" id="A0A7R8V2X3"/>
<dbReference type="EMBL" id="LR899013">
    <property type="protein sequence ID" value="CAD7091663.1"/>
    <property type="molecule type" value="Genomic_DNA"/>
</dbReference>
<name>A0A7R8V2X3_HERIL</name>
<sequence length="126" mass="14643">MEYVYTNLLSTEDMRRILKQRQLRIPNIDQLDRDELLKIFNCFAVPMDQRSERKQKMSVQKETQQLISTLKRVLPPPVNECAAKLSRVTLNINLSDTALTKRKIEAIVNGNCTGQPVSKRMKITWP</sequence>
<evidence type="ECO:0008006" key="3">
    <source>
        <dbReference type="Google" id="ProtNLM"/>
    </source>
</evidence>
<evidence type="ECO:0000313" key="1">
    <source>
        <dbReference type="EMBL" id="CAD7091663.1"/>
    </source>
</evidence>
<organism evidence="1 2">
    <name type="scientific">Hermetia illucens</name>
    <name type="common">Black soldier fly</name>
    <dbReference type="NCBI Taxonomy" id="343691"/>
    <lineage>
        <taxon>Eukaryota</taxon>
        <taxon>Metazoa</taxon>
        <taxon>Ecdysozoa</taxon>
        <taxon>Arthropoda</taxon>
        <taxon>Hexapoda</taxon>
        <taxon>Insecta</taxon>
        <taxon>Pterygota</taxon>
        <taxon>Neoptera</taxon>
        <taxon>Endopterygota</taxon>
        <taxon>Diptera</taxon>
        <taxon>Brachycera</taxon>
        <taxon>Stratiomyomorpha</taxon>
        <taxon>Stratiomyidae</taxon>
        <taxon>Hermetiinae</taxon>
        <taxon>Hermetia</taxon>
    </lineage>
</organism>
<dbReference type="OrthoDB" id="10071059at2759"/>
<dbReference type="Proteomes" id="UP000594454">
    <property type="component" value="Chromosome 5"/>
</dbReference>
<protein>
    <recommendedName>
        <fullName evidence="3">Ashwin</fullName>
    </recommendedName>
</protein>
<proteinExistence type="predicted"/>